<dbReference type="Gene3D" id="2.60.120.260">
    <property type="entry name" value="Galactose-binding domain-like"/>
    <property type="match status" value="1"/>
</dbReference>
<feature type="non-terminal residue" evidence="2">
    <location>
        <position position="1"/>
    </location>
</feature>
<dbReference type="SUPFAM" id="SSF49785">
    <property type="entry name" value="Galactose-binding domain-like"/>
    <property type="match status" value="1"/>
</dbReference>
<name>X1VXZ6_9ZZZZ</name>
<evidence type="ECO:0000313" key="2">
    <source>
        <dbReference type="EMBL" id="GAJ16840.1"/>
    </source>
</evidence>
<gene>
    <name evidence="2" type="ORF">S12H4_62151</name>
</gene>
<dbReference type="GO" id="GO:0008239">
    <property type="term" value="F:dipeptidyl-peptidase activity"/>
    <property type="evidence" value="ECO:0007669"/>
    <property type="project" value="InterPro"/>
</dbReference>
<dbReference type="InterPro" id="IPR008979">
    <property type="entry name" value="Galactose-bd-like_sf"/>
</dbReference>
<reference evidence="2" key="1">
    <citation type="journal article" date="2014" name="Front. Microbiol.">
        <title>High frequency of phylogenetically diverse reductive dehalogenase-homologous genes in deep subseafloor sedimentary metagenomes.</title>
        <authorList>
            <person name="Kawai M."/>
            <person name="Futagami T."/>
            <person name="Toyoda A."/>
            <person name="Takaki Y."/>
            <person name="Nishi S."/>
            <person name="Hori S."/>
            <person name="Arai W."/>
            <person name="Tsubouchi T."/>
            <person name="Morono Y."/>
            <person name="Uchiyama I."/>
            <person name="Ito T."/>
            <person name="Fujiyama A."/>
            <person name="Inagaki F."/>
            <person name="Takami H."/>
        </authorList>
    </citation>
    <scope>NUCLEOTIDE SEQUENCE</scope>
    <source>
        <strain evidence="2">Expedition CK06-06</strain>
    </source>
</reference>
<accession>X1VXZ6</accession>
<sequence length="92" mass="10717">RYENEWPLARTKYTRYYLHSKGSANTSTGDGSLGITEPGDEAVDHYVYDPNMPVTIAMEQQYWYLAETLKNRAYVERREDVLVYSTGKLEKD</sequence>
<protein>
    <recommendedName>
        <fullName evidence="1">Xaa-Pro dipeptidyl-peptidase C-terminal domain-containing protein</fullName>
    </recommendedName>
</protein>
<organism evidence="2">
    <name type="scientific">marine sediment metagenome</name>
    <dbReference type="NCBI Taxonomy" id="412755"/>
    <lineage>
        <taxon>unclassified sequences</taxon>
        <taxon>metagenomes</taxon>
        <taxon>ecological metagenomes</taxon>
    </lineage>
</organism>
<feature type="non-terminal residue" evidence="2">
    <location>
        <position position="92"/>
    </location>
</feature>
<dbReference type="InterPro" id="IPR013736">
    <property type="entry name" value="Xaa-Pro_dipept_C"/>
</dbReference>
<proteinExistence type="predicted"/>
<comment type="caution">
    <text evidence="2">The sequence shown here is derived from an EMBL/GenBank/DDBJ whole genome shotgun (WGS) entry which is preliminary data.</text>
</comment>
<dbReference type="AlphaFoldDB" id="X1VXZ6"/>
<evidence type="ECO:0000259" key="1">
    <source>
        <dbReference type="Pfam" id="PF08530"/>
    </source>
</evidence>
<dbReference type="EMBL" id="BARW01041555">
    <property type="protein sequence ID" value="GAJ16840.1"/>
    <property type="molecule type" value="Genomic_DNA"/>
</dbReference>
<dbReference type="Pfam" id="PF08530">
    <property type="entry name" value="PepX_C"/>
    <property type="match status" value="1"/>
</dbReference>
<feature type="domain" description="Xaa-Pro dipeptidyl-peptidase C-terminal" evidence="1">
    <location>
        <begin position="1"/>
        <end position="92"/>
    </location>
</feature>